<gene>
    <name evidence="2" type="primary">degV</name>
    <name evidence="2" type="ORF">ESOMN_v1c01850</name>
</gene>
<sequence>MKIAILTDSSYDGKEKDYKDLYVIPLMISKQNSEQIYDDGNLSKDAFYEMLDGEALKTSQTLPGDMMKMWDKLLSEYDQVIFSPISKGLSGQFNTYRMLSETEEAYKGKIFVADTNGVSVVAQQQIRNIAMWIAENKTGFEILELAKLHSQKFVAFIVPKTVETLKRGGRIGSSAAALAKMLKIVPILRYDGEIEKEQVARTFKKAILESIAFLKKECKGIKKIDLSYSRTPDETITFVKSLIEKEGLKINIESELTNVICAHTGRETIALVGWKG</sequence>
<dbReference type="PANTHER" id="PTHR33434:SF2">
    <property type="entry name" value="FATTY ACID-BINDING PROTEIN TM_1468"/>
    <property type="match status" value="1"/>
</dbReference>
<proteinExistence type="predicted"/>
<evidence type="ECO:0000313" key="3">
    <source>
        <dbReference type="Proteomes" id="UP000232230"/>
    </source>
</evidence>
<dbReference type="KEGG" id="esx:ESOMN_v1c01850"/>
<name>A0A2K8NXM4_9MOLU</name>
<dbReference type="RefSeq" id="WP_034942655.1">
    <property type="nucleotide sequence ID" value="NZ_CP024965.1"/>
</dbReference>
<protein>
    <submittedName>
        <fullName evidence="2">Fatty acid-binding protein DegV</fullName>
    </submittedName>
</protein>
<dbReference type="Pfam" id="PF02645">
    <property type="entry name" value="DegV"/>
    <property type="match status" value="1"/>
</dbReference>
<dbReference type="Gene3D" id="3.30.1180.10">
    <property type="match status" value="1"/>
</dbReference>
<dbReference type="AlphaFoldDB" id="A0A2K8NXM4"/>
<dbReference type="PROSITE" id="PS51482">
    <property type="entry name" value="DEGV"/>
    <property type="match status" value="1"/>
</dbReference>
<organism evidence="2 3">
    <name type="scientific">Williamsoniiplasma somnilux</name>
    <dbReference type="NCBI Taxonomy" id="215578"/>
    <lineage>
        <taxon>Bacteria</taxon>
        <taxon>Bacillati</taxon>
        <taxon>Mycoplasmatota</taxon>
        <taxon>Mollicutes</taxon>
        <taxon>Entomoplasmatales</taxon>
        <taxon>Williamsoniiplasma</taxon>
    </lineage>
</organism>
<dbReference type="NCBIfam" id="TIGR00762">
    <property type="entry name" value="DegV"/>
    <property type="match status" value="1"/>
</dbReference>
<dbReference type="EMBL" id="CP024965">
    <property type="protein sequence ID" value="ATZ18570.1"/>
    <property type="molecule type" value="Genomic_DNA"/>
</dbReference>
<dbReference type="PANTHER" id="PTHR33434">
    <property type="entry name" value="DEGV DOMAIN-CONTAINING PROTEIN DR_1986-RELATED"/>
    <property type="match status" value="1"/>
</dbReference>
<keyword evidence="3" id="KW-1185">Reference proteome</keyword>
<accession>A0A2K8NXM4</accession>
<reference evidence="2 3" key="1">
    <citation type="submission" date="2017-11" db="EMBL/GenBank/DDBJ databases">
        <title>Genome sequence of Entomoplasma somnilux PYAN-1 (ATCC 49194).</title>
        <authorList>
            <person name="Lo W.-S."/>
            <person name="Gasparich G.E."/>
            <person name="Kuo C.-H."/>
        </authorList>
    </citation>
    <scope>NUCLEOTIDE SEQUENCE [LARGE SCALE GENOMIC DNA]</scope>
    <source>
        <strain evidence="2 3">PYAN-1</strain>
    </source>
</reference>
<dbReference type="SUPFAM" id="SSF82549">
    <property type="entry name" value="DAK1/DegV-like"/>
    <property type="match status" value="1"/>
</dbReference>
<evidence type="ECO:0000256" key="1">
    <source>
        <dbReference type="ARBA" id="ARBA00023121"/>
    </source>
</evidence>
<keyword evidence="1" id="KW-0446">Lipid-binding</keyword>
<dbReference type="InterPro" id="IPR003797">
    <property type="entry name" value="DegV"/>
</dbReference>
<dbReference type="Gene3D" id="3.40.50.10170">
    <property type="match status" value="1"/>
</dbReference>
<evidence type="ECO:0000313" key="2">
    <source>
        <dbReference type="EMBL" id="ATZ18570.1"/>
    </source>
</evidence>
<dbReference type="InterPro" id="IPR050270">
    <property type="entry name" value="DegV_domain_contain"/>
</dbReference>
<dbReference type="InterPro" id="IPR043168">
    <property type="entry name" value="DegV_C"/>
</dbReference>
<dbReference type="GO" id="GO:0008289">
    <property type="term" value="F:lipid binding"/>
    <property type="evidence" value="ECO:0007669"/>
    <property type="project" value="UniProtKB-KW"/>
</dbReference>
<dbReference type="Proteomes" id="UP000232230">
    <property type="component" value="Chromosome"/>
</dbReference>